<dbReference type="PRINTS" id="PR01955">
    <property type="entry name" value="LANCFRANKIA"/>
</dbReference>
<evidence type="ECO:0000256" key="1">
    <source>
        <dbReference type="PIRSR" id="PIRSR607822-1"/>
    </source>
</evidence>
<dbReference type="PANTHER" id="PTHR12736:SF7">
    <property type="entry name" value="LANC-LIKE PROTEIN 3"/>
    <property type="match status" value="1"/>
</dbReference>
<evidence type="ECO:0000313" key="3">
    <source>
        <dbReference type="EMBL" id="WNZ43923.1"/>
    </source>
</evidence>
<dbReference type="PANTHER" id="PTHR12736">
    <property type="entry name" value="LANC-LIKE PROTEIN"/>
    <property type="match status" value="1"/>
</dbReference>
<accession>A0AA96WQZ4</accession>
<dbReference type="CDD" id="cd04792">
    <property type="entry name" value="LanM-like"/>
    <property type="match status" value="1"/>
</dbReference>
<reference evidence="3" key="1">
    <citation type="journal article" date="2023" name="Plants (Basel)">
        <title>Genomic Analysis of Leptolyngbya boryana CZ1 Reveals Efficient Carbon Fixation Modules.</title>
        <authorList>
            <person name="Bai X."/>
            <person name="Wang H."/>
            <person name="Cheng W."/>
            <person name="Wang J."/>
            <person name="Ma M."/>
            <person name="Hu H."/>
            <person name="Song Z."/>
            <person name="Ma H."/>
            <person name="Fan Y."/>
            <person name="Du C."/>
            <person name="Xu J."/>
        </authorList>
    </citation>
    <scope>NUCLEOTIDE SEQUENCE</scope>
    <source>
        <strain evidence="3">CZ1</strain>
    </source>
</reference>
<sequence>MNFTKTGITTAQLHRLVAQASTLYERLDSSIFLPALDSFDESRLQSRLDAWCQAVAKGDRDRFHEILTWDGLTLEQAMQAISPVEVRSGVPLPAWAELLRTVLDFAPSTLTLRDPSATRFLDAENPLPFEEVFTPFVSVAQQTLAEQTHHLTPRLSNLAHAALERSLLTHLIDTASHAIDLTFRNWRGHQQSSFSRLLNQLQAVPGNSLYLKFVQEMLQGKLQLFLQEYPVLARLLATQTLHWINFHTEFLQHLDADWTEIATTFTPDQTLGQVTTIKPALSDSHRDGRMVMALEIEPNLHLIYKPKPLGIEYAYNKLLTWLNDRGCPLPLKALQILYRETYAWVEFAEVRPCENTHQLERFYQRAGMILCLMYVLEATDCHFENLIASGEHLVVIDAETLLHPRFKSESIELAQTAQSMALYQMGNSVLRTALLPSWEMDDQNSTVFDYSGLGSYEDWNLVYRGLQWYQTNTDQMVLRLQDIPVPPPVGNAPTLNGQVAHLRDWVDAVMTGFEQMYRFLLSHREALLAKDSPLWNMESQSIRVVFRRTNIYFKLLKKLRNPEYLRDGADRSIELELLKRAMISAQDRPPFWSVIRSEQRQMEQLDIPCFTVAANQAVLELPDSRVEHFLGDPSFEVMLDRVRRLSDADLKFQSQLIYASLGARTIAGHGTAVDESLMQQSEQRSLSHDALLAEAIEIAQRLQERAISAPDGSVTWLAPQFMPQDERFHLQPTDNGLYDGKLGIALFLAALAQVTSENQYRHLCMHTLQELHQSLNQPEPNLSSDIGTAIGLGGTIYSLTQISLFLDDQTLLEQAVKVAHSLTPETIERDRRFDIISGTAGALLSLLKLYRVTEDTTVLKSAIACGQHLLNESTPMAQGRAWKTLDGQPLAGFSHGAAGIAYALLHLAEVSGQVEFRTAAIEAIAYEQSLFIPAVGNWPDLRDFSALIRGDRRKVEIPLMSSWCHGATGIGLARVGGLQQFATDEIHQEIETAIQTTTHFLTLSGVEQLCCGKMGQIELLLTASDRLAQPSLLADAQRYASQVIHSAKRQGGYKLEAALPISVYVPSFFRGEAGIGYTLLRLIAPAQVPSALLFD</sequence>
<dbReference type="Pfam" id="PF05147">
    <property type="entry name" value="LANC_like"/>
    <property type="match status" value="1"/>
</dbReference>
<dbReference type="PIRSF" id="PIRSF037228">
    <property type="entry name" value="Lant_mod_RumM"/>
    <property type="match status" value="1"/>
</dbReference>
<dbReference type="EMBL" id="CP130144">
    <property type="protein sequence ID" value="WNZ43923.1"/>
    <property type="molecule type" value="Genomic_DNA"/>
</dbReference>
<protein>
    <submittedName>
        <fullName evidence="3">Type 2 lanthipeptide synthetase LanM family protein</fullName>
    </submittedName>
</protein>
<dbReference type="GO" id="GO:0005975">
    <property type="term" value="P:carbohydrate metabolic process"/>
    <property type="evidence" value="ECO:0007669"/>
    <property type="project" value="InterPro"/>
</dbReference>
<dbReference type="SUPFAM" id="SSF158745">
    <property type="entry name" value="LanC-like"/>
    <property type="match status" value="1"/>
</dbReference>
<dbReference type="GO" id="GO:0031179">
    <property type="term" value="P:peptide modification"/>
    <property type="evidence" value="ECO:0007669"/>
    <property type="project" value="InterPro"/>
</dbReference>
<feature type="binding site" evidence="1">
    <location>
        <position position="964"/>
    </location>
    <ligand>
        <name>Zn(2+)</name>
        <dbReference type="ChEBI" id="CHEBI:29105"/>
    </ligand>
</feature>
<dbReference type="RefSeq" id="WP_316426103.1">
    <property type="nucleotide sequence ID" value="NZ_CP130144.1"/>
</dbReference>
<dbReference type="GO" id="GO:0046872">
    <property type="term" value="F:metal ion binding"/>
    <property type="evidence" value="ECO:0007669"/>
    <property type="project" value="UniProtKB-KW"/>
</dbReference>
<dbReference type="InterPro" id="IPR012341">
    <property type="entry name" value="6hp_glycosidase-like_sf"/>
</dbReference>
<dbReference type="Pfam" id="PF13575">
    <property type="entry name" value="DUF4135"/>
    <property type="match status" value="1"/>
</dbReference>
<dbReference type="InterPro" id="IPR017146">
    <property type="entry name" value="Lanti_2_LanM"/>
</dbReference>
<dbReference type="Gene3D" id="1.50.10.10">
    <property type="match status" value="1"/>
</dbReference>
<dbReference type="InterPro" id="IPR007822">
    <property type="entry name" value="LANC-like"/>
</dbReference>
<gene>
    <name evidence="3" type="ORF">Q2T42_18980</name>
</gene>
<keyword evidence="1" id="KW-0862">Zinc</keyword>
<feature type="domain" description="Lantibiotic biosynthesis protein dehydration" evidence="2">
    <location>
        <begin position="229"/>
        <end position="612"/>
    </location>
</feature>
<organism evidence="3">
    <name type="scientific">Leptolyngbya boryana CZ1</name>
    <dbReference type="NCBI Taxonomy" id="3060204"/>
    <lineage>
        <taxon>Bacteria</taxon>
        <taxon>Bacillati</taxon>
        <taxon>Cyanobacteriota</taxon>
        <taxon>Cyanophyceae</taxon>
        <taxon>Leptolyngbyales</taxon>
        <taxon>Leptolyngbyaceae</taxon>
        <taxon>Leptolyngbya group</taxon>
        <taxon>Leptolyngbya</taxon>
    </lineage>
</organism>
<proteinExistence type="predicted"/>
<name>A0AA96WQZ4_LEPBY</name>
<dbReference type="GO" id="GO:0005886">
    <property type="term" value="C:plasma membrane"/>
    <property type="evidence" value="ECO:0007669"/>
    <property type="project" value="TreeGrafter"/>
</dbReference>
<dbReference type="SMART" id="SM01260">
    <property type="entry name" value="LANC_like"/>
    <property type="match status" value="1"/>
</dbReference>
<dbReference type="AlphaFoldDB" id="A0AA96WQZ4"/>
<reference evidence="3" key="2">
    <citation type="submission" date="2023-07" db="EMBL/GenBank/DDBJ databases">
        <authorList>
            <person name="Bai X.-H."/>
            <person name="Wang H.-H."/>
            <person name="Wang J."/>
            <person name="Ma M.-Y."/>
            <person name="Hu H.-H."/>
            <person name="Song Z.-L."/>
            <person name="Ma H.-G."/>
            <person name="Fan Y."/>
            <person name="Du C.-Y."/>
            <person name="Xu J.-C."/>
        </authorList>
    </citation>
    <scope>NUCLEOTIDE SEQUENCE</scope>
    <source>
        <strain evidence="3">CZ1</strain>
    </source>
</reference>
<keyword evidence="1" id="KW-0479">Metal-binding</keyword>
<dbReference type="InterPro" id="IPR025410">
    <property type="entry name" value="Lant_dehyd"/>
</dbReference>
<evidence type="ECO:0000259" key="2">
    <source>
        <dbReference type="Pfam" id="PF13575"/>
    </source>
</evidence>
<dbReference type="PRINTS" id="PR01950">
    <property type="entry name" value="LANCSUPER"/>
</dbReference>
<feature type="binding site" evidence="1">
    <location>
        <position position="1010"/>
    </location>
    <ligand>
        <name>Zn(2+)</name>
        <dbReference type="ChEBI" id="CHEBI:29105"/>
    </ligand>
</feature>
<dbReference type="NCBIfam" id="TIGR03897">
    <property type="entry name" value="lanti_2_LanM"/>
    <property type="match status" value="1"/>
</dbReference>